<reference evidence="2 3" key="1">
    <citation type="submission" date="2020-04" db="EMBL/GenBank/DDBJ databases">
        <title>Flammeovirga sp. SR4, a novel species isolated from seawater.</title>
        <authorList>
            <person name="Wang X."/>
        </authorList>
    </citation>
    <scope>NUCLEOTIDE SEQUENCE [LARGE SCALE GENOMIC DNA]</scope>
    <source>
        <strain evidence="2 3">ATCC 23126</strain>
    </source>
</reference>
<dbReference type="EMBL" id="JABANE010000102">
    <property type="protein sequence ID" value="NME71529.1"/>
    <property type="molecule type" value="Genomic_DNA"/>
</dbReference>
<evidence type="ECO:0000313" key="3">
    <source>
        <dbReference type="Proteomes" id="UP000576082"/>
    </source>
</evidence>
<sequence length="199" mass="22538">MYNYKLFKKTLFLLLILTPFSLINNVFACGVNDLEAIHFILDFNHFLFFSTIGVIFTKKNRMTPWFLPMVFLSSIFCGYFVSSDHLFLVPYVEQLILISLIIPGILLFFLNKVSLNTVAMILVILGFIQGYSTPHVPSPFLNETEYGVSFIVSTLGILTIGYAFGNLYISQSKKRGQNLRIGGTIALIINSIIWLNAMI</sequence>
<protein>
    <recommendedName>
        <fullName evidence="4">HupE / UreJ protein</fullName>
    </recommendedName>
</protein>
<gene>
    <name evidence="2" type="ORF">HHU12_26415</name>
</gene>
<dbReference type="Pfam" id="PF04955">
    <property type="entry name" value="HupE_UreJ"/>
    <property type="match status" value="1"/>
</dbReference>
<comment type="caution">
    <text evidence="2">The sequence shown here is derived from an EMBL/GenBank/DDBJ whole genome shotgun (WGS) entry which is preliminary data.</text>
</comment>
<keyword evidence="3" id="KW-1185">Reference proteome</keyword>
<evidence type="ECO:0000256" key="1">
    <source>
        <dbReference type="SAM" id="Phobius"/>
    </source>
</evidence>
<keyword evidence="1" id="KW-0472">Membrane</keyword>
<dbReference type="RefSeq" id="WP_169659743.1">
    <property type="nucleotide sequence ID" value="NZ_JABANE010000102.1"/>
</dbReference>
<keyword evidence="1" id="KW-0812">Transmembrane</keyword>
<feature type="transmembrane region" description="Helical" evidence="1">
    <location>
        <begin position="64"/>
        <end position="82"/>
    </location>
</feature>
<proteinExistence type="predicted"/>
<name>A0A7X9RZK3_9BACT</name>
<dbReference type="Proteomes" id="UP000576082">
    <property type="component" value="Unassembled WGS sequence"/>
</dbReference>
<keyword evidence="1" id="KW-1133">Transmembrane helix</keyword>
<feature type="transmembrane region" description="Helical" evidence="1">
    <location>
        <begin position="117"/>
        <end position="134"/>
    </location>
</feature>
<organism evidence="2 3">
    <name type="scientific">Flammeovirga aprica JL-4</name>
    <dbReference type="NCBI Taxonomy" id="694437"/>
    <lineage>
        <taxon>Bacteria</taxon>
        <taxon>Pseudomonadati</taxon>
        <taxon>Bacteroidota</taxon>
        <taxon>Cytophagia</taxon>
        <taxon>Cytophagales</taxon>
        <taxon>Flammeovirgaceae</taxon>
        <taxon>Flammeovirga</taxon>
    </lineage>
</organism>
<accession>A0A7X9RZK3</accession>
<feature type="transmembrane region" description="Helical" evidence="1">
    <location>
        <begin position="181"/>
        <end position="198"/>
    </location>
</feature>
<dbReference type="InterPro" id="IPR007038">
    <property type="entry name" value="HupE_UreJ"/>
</dbReference>
<evidence type="ECO:0008006" key="4">
    <source>
        <dbReference type="Google" id="ProtNLM"/>
    </source>
</evidence>
<feature type="transmembrane region" description="Helical" evidence="1">
    <location>
        <begin position="146"/>
        <end position="169"/>
    </location>
</feature>
<dbReference type="AlphaFoldDB" id="A0A7X9RZK3"/>
<feature type="transmembrane region" description="Helical" evidence="1">
    <location>
        <begin position="38"/>
        <end position="57"/>
    </location>
</feature>
<evidence type="ECO:0000313" key="2">
    <source>
        <dbReference type="EMBL" id="NME71529.1"/>
    </source>
</evidence>
<feature type="transmembrane region" description="Helical" evidence="1">
    <location>
        <begin position="88"/>
        <end position="110"/>
    </location>
</feature>